<name>F7SVK5_9BURK</name>
<protein>
    <submittedName>
        <fullName evidence="5">Phage integrase family protein 2</fullName>
    </submittedName>
</protein>
<evidence type="ECO:0000256" key="2">
    <source>
        <dbReference type="ARBA" id="ARBA00023125"/>
    </source>
</evidence>
<dbReference type="SUPFAM" id="SSF56349">
    <property type="entry name" value="DNA breaking-rejoining enzymes"/>
    <property type="match status" value="1"/>
</dbReference>
<dbReference type="Gene3D" id="1.10.150.130">
    <property type="match status" value="1"/>
</dbReference>
<dbReference type="PROSITE" id="PS51898">
    <property type="entry name" value="TYR_RECOMBINASE"/>
    <property type="match status" value="1"/>
</dbReference>
<keyword evidence="1" id="KW-0229">DNA integration</keyword>
<dbReference type="PANTHER" id="PTHR30349">
    <property type="entry name" value="PHAGE INTEGRASE-RELATED"/>
    <property type="match status" value="1"/>
</dbReference>
<sequence length="338" mass="38967">MHHSRRRIRKAVPTLAQALDRYLSEISSTKKGHAAERSIARIWTGTRLAHRPVDRIRASDLAELRDDWLKARAPATVVRRMALLSHVYTIIRKDWGFDWLANPVQLVRRPAVNDARDRRLFTQIQLRGISEGECPREELDWIIRATRSNELPTILVVARETGMRRSEVVGICRENLDLMHGVVHLPHTKNGRARDVPLTPLAREALRRWVTGRPMRGRIFTMMAGSVTRAFIRARRRARIQYEMLCRKHGRRPNPAYFADLRFHDLRHEGTSQLATVFQVHELAKVNGNVDTRMLLRYYHPRGRELAQKLARSPLGRRQLAAIRLGKVSSETAQAIAA</sequence>
<dbReference type="eggNOG" id="COG0582">
    <property type="taxonomic scope" value="Bacteria"/>
</dbReference>
<feature type="domain" description="Tyr recombinase" evidence="4">
    <location>
        <begin position="129"/>
        <end position="311"/>
    </location>
</feature>
<dbReference type="InterPro" id="IPR011010">
    <property type="entry name" value="DNA_brk_join_enz"/>
</dbReference>
<dbReference type="GO" id="GO:0006310">
    <property type="term" value="P:DNA recombination"/>
    <property type="evidence" value="ECO:0007669"/>
    <property type="project" value="UniProtKB-KW"/>
</dbReference>
<dbReference type="AlphaFoldDB" id="F7SVK5"/>
<evidence type="ECO:0000256" key="3">
    <source>
        <dbReference type="ARBA" id="ARBA00023172"/>
    </source>
</evidence>
<evidence type="ECO:0000313" key="5">
    <source>
        <dbReference type="EMBL" id="EGP47786.1"/>
    </source>
</evidence>
<dbReference type="HOGENOM" id="CLU_027562_32_1_4"/>
<dbReference type="GO" id="GO:0003677">
    <property type="term" value="F:DNA binding"/>
    <property type="evidence" value="ECO:0007669"/>
    <property type="project" value="UniProtKB-KW"/>
</dbReference>
<organism evidence="5 6">
    <name type="scientific">Achromobacter insuavis AXX-A</name>
    <dbReference type="NCBI Taxonomy" id="1003200"/>
    <lineage>
        <taxon>Bacteria</taxon>
        <taxon>Pseudomonadati</taxon>
        <taxon>Pseudomonadota</taxon>
        <taxon>Betaproteobacteria</taxon>
        <taxon>Burkholderiales</taxon>
        <taxon>Alcaligenaceae</taxon>
        <taxon>Achromobacter</taxon>
    </lineage>
</organism>
<dbReference type="Pfam" id="PF00589">
    <property type="entry name" value="Phage_integrase"/>
    <property type="match status" value="1"/>
</dbReference>
<dbReference type="InterPro" id="IPR010998">
    <property type="entry name" value="Integrase_recombinase_N"/>
</dbReference>
<accession>F7SVK5</accession>
<keyword evidence="2" id="KW-0238">DNA-binding</keyword>
<proteinExistence type="predicted"/>
<dbReference type="EMBL" id="AFRQ01000028">
    <property type="protein sequence ID" value="EGP47786.1"/>
    <property type="molecule type" value="Genomic_DNA"/>
</dbReference>
<dbReference type="InterPro" id="IPR002104">
    <property type="entry name" value="Integrase_catalytic"/>
</dbReference>
<reference evidence="5 6" key="1">
    <citation type="submission" date="2011-06" db="EMBL/GenBank/DDBJ databases">
        <authorList>
            <person name="Bador J."/>
            <person name="Amoureux L."/>
            <person name="Neuwirth C."/>
        </authorList>
    </citation>
    <scope>NUCLEOTIDE SEQUENCE [LARGE SCALE GENOMIC DNA]</scope>
    <source>
        <strain evidence="5 6">AXX-A</strain>
    </source>
</reference>
<dbReference type="Gene3D" id="1.10.443.10">
    <property type="entry name" value="Intergrase catalytic core"/>
    <property type="match status" value="1"/>
</dbReference>
<dbReference type="InterPro" id="IPR050090">
    <property type="entry name" value="Tyrosine_recombinase_XerCD"/>
</dbReference>
<dbReference type="OrthoDB" id="662444at2"/>
<dbReference type="PANTHER" id="PTHR30349:SF94">
    <property type="entry name" value="INTEGRASE_RECOMBINASE HI_1414-RELATED"/>
    <property type="match status" value="1"/>
</dbReference>
<dbReference type="Proteomes" id="UP000004853">
    <property type="component" value="Unassembled WGS sequence"/>
</dbReference>
<evidence type="ECO:0000256" key="1">
    <source>
        <dbReference type="ARBA" id="ARBA00022908"/>
    </source>
</evidence>
<dbReference type="RefSeq" id="WP_006390749.1">
    <property type="nucleotide sequence ID" value="NZ_GL982453.1"/>
</dbReference>
<dbReference type="InterPro" id="IPR013762">
    <property type="entry name" value="Integrase-like_cat_sf"/>
</dbReference>
<dbReference type="GO" id="GO:0015074">
    <property type="term" value="P:DNA integration"/>
    <property type="evidence" value="ECO:0007669"/>
    <property type="project" value="UniProtKB-KW"/>
</dbReference>
<gene>
    <name evidence="5" type="ORF">AXXA_03499</name>
</gene>
<comment type="caution">
    <text evidence="5">The sequence shown here is derived from an EMBL/GenBank/DDBJ whole genome shotgun (WGS) entry which is preliminary data.</text>
</comment>
<keyword evidence="3" id="KW-0233">DNA recombination</keyword>
<evidence type="ECO:0000259" key="4">
    <source>
        <dbReference type="PROSITE" id="PS51898"/>
    </source>
</evidence>
<evidence type="ECO:0000313" key="6">
    <source>
        <dbReference type="Proteomes" id="UP000004853"/>
    </source>
</evidence>